<feature type="transmembrane region" description="Helical" evidence="1">
    <location>
        <begin position="12"/>
        <end position="32"/>
    </location>
</feature>
<dbReference type="EMBL" id="JBCGCU010000013">
    <property type="protein sequence ID" value="MEM0516043.1"/>
    <property type="molecule type" value="Genomic_DNA"/>
</dbReference>
<keyword evidence="3" id="KW-1185">Reference proteome</keyword>
<accession>A0ABU9MYJ0</accession>
<proteinExistence type="predicted"/>
<keyword evidence="1" id="KW-0472">Membrane</keyword>
<evidence type="ECO:0008006" key="4">
    <source>
        <dbReference type="Google" id="ProtNLM"/>
    </source>
</evidence>
<reference evidence="2 3" key="1">
    <citation type="submission" date="2024-03" db="EMBL/GenBank/DDBJ databases">
        <title>Pseudoalteromonas qingdaonensis sp. nov., isolated from the intestines of marine benthic organisms.</title>
        <authorList>
            <person name="Lin X."/>
            <person name="Fang S."/>
            <person name="Hu X."/>
        </authorList>
    </citation>
    <scope>NUCLEOTIDE SEQUENCE [LARGE SCALE GENOMIC DNA]</scope>
    <source>
        <strain evidence="2 3">YIC-827</strain>
    </source>
</reference>
<dbReference type="Proteomes" id="UP001447008">
    <property type="component" value="Unassembled WGS sequence"/>
</dbReference>
<evidence type="ECO:0000313" key="2">
    <source>
        <dbReference type="EMBL" id="MEM0516043.1"/>
    </source>
</evidence>
<evidence type="ECO:0000256" key="1">
    <source>
        <dbReference type="SAM" id="Phobius"/>
    </source>
</evidence>
<organism evidence="2 3">
    <name type="scientific">Pseudoalteromonas qingdaonensis</name>
    <dbReference type="NCBI Taxonomy" id="3131913"/>
    <lineage>
        <taxon>Bacteria</taxon>
        <taxon>Pseudomonadati</taxon>
        <taxon>Pseudomonadota</taxon>
        <taxon>Gammaproteobacteria</taxon>
        <taxon>Alteromonadales</taxon>
        <taxon>Pseudoalteromonadaceae</taxon>
        <taxon>Pseudoalteromonas</taxon>
    </lineage>
</organism>
<sequence length="65" mass="6587">MNKSKKAEITVCVIAVLTFVITLVGHLAGASFANSDAFGMIAAPIPLVLAVIAVVAYKVAAAAED</sequence>
<protein>
    <recommendedName>
        <fullName evidence="4">DUF3098 domain-containing protein</fullName>
    </recommendedName>
</protein>
<name>A0ABU9MYJ0_9GAMM</name>
<keyword evidence="1" id="KW-0812">Transmembrane</keyword>
<comment type="caution">
    <text evidence="2">The sequence shown here is derived from an EMBL/GenBank/DDBJ whole genome shotgun (WGS) entry which is preliminary data.</text>
</comment>
<feature type="transmembrane region" description="Helical" evidence="1">
    <location>
        <begin position="38"/>
        <end position="60"/>
    </location>
</feature>
<dbReference type="RefSeq" id="WP_342679357.1">
    <property type="nucleotide sequence ID" value="NZ_JBCGCU010000013.1"/>
</dbReference>
<keyword evidence="1" id="KW-1133">Transmembrane helix</keyword>
<gene>
    <name evidence="2" type="ORF">WCN91_11565</name>
</gene>
<evidence type="ECO:0000313" key="3">
    <source>
        <dbReference type="Proteomes" id="UP001447008"/>
    </source>
</evidence>